<feature type="compositionally biased region" description="Basic residues" evidence="2">
    <location>
        <begin position="394"/>
        <end position="413"/>
    </location>
</feature>
<sequence>MYASANPKQPFYVANKIEFTQKDQQVLTKLFQPLVGIISTGLYTTLINEFYSVPIAGDYKTLYQLQDQTNTNLKNIFSSIHQLEAVGLVKTYLGENPILGEVLIFKLKPVPSPKEFFNTFLLSSLLQERVGIVAFERLVKEFKDQEFIGLKNAKDISAGFFDIYHLNASVAITPPASVRQAGESFKKANSEGISLGKNLKQVDWDFLISLFASYHVPESEINKHRREIVEIISFYDLTEQEFVDNTLITLSAGDLTLDMKKIVSVITENFGQKKNKALINKQLTQNSNKNAVQTIQNLSDKDNKLLKQVSEYSAIDYLYFLKRQKGGYVTTREKSVVFRLQSQYGLSPQLINMLVRTCLEYDSVLTATLADKIANNWLQAGVTTPTQAISYMKKRRQNQNRRTYSKAPRRIRKTTNWSNYQDKNKNSNVKMSDQELNEIFKDFGKKD</sequence>
<feature type="compositionally biased region" description="Polar residues" evidence="2">
    <location>
        <begin position="414"/>
        <end position="431"/>
    </location>
</feature>
<dbReference type="GeneID" id="82847022"/>
<dbReference type="Gene3D" id="1.10.10.630">
    <property type="entry name" value="DnaD domain-like"/>
    <property type="match status" value="1"/>
</dbReference>
<proteinExistence type="inferred from homology"/>
<dbReference type="eggNOG" id="COG3611">
    <property type="taxonomic scope" value="Bacteria"/>
</dbReference>
<comment type="caution">
    <text evidence="5">The sequence shown here is derived from an EMBL/GenBank/DDBJ whole genome shotgun (WGS) entry which is preliminary data.</text>
</comment>
<protein>
    <submittedName>
        <fullName evidence="5">Chromosome replication initiation / membrane attachment protein</fullName>
    </submittedName>
</protein>
<accession>I7JUW2</accession>
<dbReference type="InterPro" id="IPR034829">
    <property type="entry name" value="DnaD-like_sf"/>
</dbReference>
<reference evidence="5 6" key="1">
    <citation type="submission" date="2012-06" db="EMBL/GenBank/DDBJ databases">
        <title>Draft Genome Sequence of Lactobacillus hominis Strain CRBIP 24.179T, isolated from human intestine.</title>
        <authorList>
            <person name="Cousin S."/>
            <person name="Ma L."/>
            <person name="Bizet C."/>
            <person name="Loux V."/>
            <person name="Bouchier C."/>
            <person name="Clermont D."/>
            <person name="Creno S."/>
        </authorList>
    </citation>
    <scope>NUCLEOTIDE SEQUENCE [LARGE SCALE GENOMIC DNA]</scope>
    <source>
        <strain evidence="6">CRBIP 24.179T</strain>
    </source>
</reference>
<dbReference type="SUPFAM" id="SSF158499">
    <property type="entry name" value="DnaD domain-like"/>
    <property type="match status" value="1"/>
</dbReference>
<organism evidence="5 6">
    <name type="scientific">Lactobacillus hominis DSM 23910 = CRBIP 24.179</name>
    <dbReference type="NCBI Taxonomy" id="1423758"/>
    <lineage>
        <taxon>Bacteria</taxon>
        <taxon>Bacillati</taxon>
        <taxon>Bacillota</taxon>
        <taxon>Bacilli</taxon>
        <taxon>Lactobacillales</taxon>
        <taxon>Lactobacillaceae</taxon>
        <taxon>Lactobacillus</taxon>
    </lineage>
</organism>
<dbReference type="InterPro" id="IPR006343">
    <property type="entry name" value="DnaB/C_C"/>
</dbReference>
<comment type="similarity">
    <text evidence="1">Belongs to the DnaB/DnaD family.</text>
</comment>
<name>I7JUW2_9LACO</name>
<dbReference type="AlphaFoldDB" id="I7JUW2"/>
<evidence type="ECO:0000313" key="5">
    <source>
        <dbReference type="EMBL" id="CCI81781.1"/>
    </source>
</evidence>
<dbReference type="STRING" id="1423758.FC41_GL001011"/>
<dbReference type="OrthoDB" id="2082007at2"/>
<dbReference type="PATRIC" id="fig|1423758.3.peg.1022"/>
<feature type="region of interest" description="Disordered" evidence="2">
    <location>
        <begin position="394"/>
        <end position="431"/>
    </location>
</feature>
<dbReference type="Proteomes" id="UP000009320">
    <property type="component" value="Unassembled WGS sequence"/>
</dbReference>
<evidence type="ECO:0000256" key="1">
    <source>
        <dbReference type="ARBA" id="ARBA00093462"/>
    </source>
</evidence>
<evidence type="ECO:0000256" key="2">
    <source>
        <dbReference type="SAM" id="MobiDB-lite"/>
    </source>
</evidence>
<feature type="domain" description="DnaB/C C-terminal" evidence="3">
    <location>
        <begin position="319"/>
        <end position="391"/>
    </location>
</feature>
<gene>
    <name evidence="5" type="ORF">BN55_00310</name>
</gene>
<dbReference type="Pfam" id="PF25888">
    <property type="entry name" value="WHD_DnaB"/>
    <property type="match status" value="1"/>
</dbReference>
<dbReference type="EMBL" id="CAKE01000010">
    <property type="protein sequence ID" value="CCI81781.1"/>
    <property type="molecule type" value="Genomic_DNA"/>
</dbReference>
<dbReference type="Pfam" id="PF07261">
    <property type="entry name" value="DnaB_2"/>
    <property type="match status" value="1"/>
</dbReference>
<evidence type="ECO:0000259" key="4">
    <source>
        <dbReference type="Pfam" id="PF25888"/>
    </source>
</evidence>
<evidence type="ECO:0000259" key="3">
    <source>
        <dbReference type="Pfam" id="PF07261"/>
    </source>
</evidence>
<keyword evidence="6" id="KW-1185">Reference proteome</keyword>
<feature type="domain" description="Replicative helicase loading/DNA remodeling protein DnaB N-terminal winged helix" evidence="4">
    <location>
        <begin position="6"/>
        <end position="261"/>
    </location>
</feature>
<dbReference type="RefSeq" id="WP_008470666.1">
    <property type="nucleotide sequence ID" value="NZ_AYZP01000002.1"/>
</dbReference>
<evidence type="ECO:0000313" key="6">
    <source>
        <dbReference type="Proteomes" id="UP000009320"/>
    </source>
</evidence>
<dbReference type="InterPro" id="IPR058660">
    <property type="entry name" value="WHD_DnaB"/>
</dbReference>